<accession>A0A0C5VED0</accession>
<dbReference type="Proteomes" id="UP000032266">
    <property type="component" value="Chromosome"/>
</dbReference>
<evidence type="ECO:0000313" key="1">
    <source>
        <dbReference type="EMBL" id="AJQ97650.1"/>
    </source>
</evidence>
<sequence length="40" mass="4796">MFRLFWKVLRLSGDEQVNRVTWFCDEMLRAGGYNVFSSVH</sequence>
<protein>
    <submittedName>
        <fullName evidence="1">Uncharacterized protein</fullName>
    </submittedName>
</protein>
<proteinExistence type="predicted"/>
<dbReference type="STRING" id="1445510.YC6258_05622"/>
<organism evidence="1 2">
    <name type="scientific">Gynuella sunshinyii YC6258</name>
    <dbReference type="NCBI Taxonomy" id="1445510"/>
    <lineage>
        <taxon>Bacteria</taxon>
        <taxon>Pseudomonadati</taxon>
        <taxon>Pseudomonadota</taxon>
        <taxon>Gammaproteobacteria</taxon>
        <taxon>Oceanospirillales</taxon>
        <taxon>Saccharospirillaceae</taxon>
        <taxon>Gynuella</taxon>
    </lineage>
</organism>
<reference evidence="1 2" key="1">
    <citation type="submission" date="2014-01" db="EMBL/GenBank/DDBJ databases">
        <title>Full genme sequencing of cellulolytic bacterium Gynuella sunshinyii YC6258T gen. nov., sp. nov.</title>
        <authorList>
            <person name="Khan H."/>
            <person name="Chung E.J."/>
            <person name="Chung Y.R."/>
        </authorList>
    </citation>
    <scope>NUCLEOTIDE SEQUENCE [LARGE SCALE GENOMIC DNA]</scope>
    <source>
        <strain evidence="1 2">YC6258</strain>
    </source>
</reference>
<gene>
    <name evidence="1" type="ORF">YC6258_05622</name>
</gene>
<dbReference type="KEGG" id="gsn:YC6258_05622"/>
<dbReference type="HOGENOM" id="CLU_3290426_0_0_6"/>
<keyword evidence="2" id="KW-1185">Reference proteome</keyword>
<dbReference type="EMBL" id="CP007142">
    <property type="protein sequence ID" value="AJQ97650.1"/>
    <property type="molecule type" value="Genomic_DNA"/>
</dbReference>
<dbReference type="AlphaFoldDB" id="A0A0C5VED0"/>
<evidence type="ECO:0000313" key="2">
    <source>
        <dbReference type="Proteomes" id="UP000032266"/>
    </source>
</evidence>
<name>A0A0C5VED0_9GAMM</name>